<organism evidence="2 3">
    <name type="scientific">Candidatus Zymogenus saltonus</name>
    <dbReference type="NCBI Taxonomy" id="2844893"/>
    <lineage>
        <taxon>Bacteria</taxon>
        <taxon>Deltaproteobacteria</taxon>
        <taxon>Candidatus Zymogenia</taxon>
        <taxon>Candidatus Zymogeniales</taxon>
        <taxon>Candidatus Zymogenaceae</taxon>
        <taxon>Candidatus Zymogenus</taxon>
    </lineage>
</organism>
<dbReference type="CDD" id="cd00085">
    <property type="entry name" value="HNHc"/>
    <property type="match status" value="1"/>
</dbReference>
<evidence type="ECO:0000313" key="3">
    <source>
        <dbReference type="Proteomes" id="UP000809273"/>
    </source>
</evidence>
<protein>
    <submittedName>
        <fullName evidence="2">HNH endonuclease</fullName>
    </submittedName>
</protein>
<reference evidence="2" key="2">
    <citation type="submission" date="2021-01" db="EMBL/GenBank/DDBJ databases">
        <authorList>
            <person name="Hahn C.R."/>
            <person name="Youssef N.H."/>
            <person name="Elshahed M."/>
        </authorList>
    </citation>
    <scope>NUCLEOTIDE SEQUENCE</scope>
    <source>
        <strain evidence="2">Zod_Metabat.24</strain>
    </source>
</reference>
<dbReference type="Proteomes" id="UP000809273">
    <property type="component" value="Unassembled WGS sequence"/>
</dbReference>
<dbReference type="InterPro" id="IPR003615">
    <property type="entry name" value="HNH_nuc"/>
</dbReference>
<comment type="caution">
    <text evidence="2">The sequence shown here is derived from an EMBL/GenBank/DDBJ whole genome shotgun (WGS) entry which is preliminary data.</text>
</comment>
<gene>
    <name evidence="2" type="ORF">JW984_13955</name>
</gene>
<name>A0A9D8KGY9_9DELT</name>
<keyword evidence="2" id="KW-0255">Endonuclease</keyword>
<reference evidence="2" key="1">
    <citation type="journal article" date="2021" name="Environ. Microbiol.">
        <title>Genomic characterization of three novel Desulfobacterota classes expand the metabolic and phylogenetic diversity of the phylum.</title>
        <authorList>
            <person name="Murphy C.L."/>
            <person name="Biggerstaff J."/>
            <person name="Eichhorn A."/>
            <person name="Ewing E."/>
            <person name="Shahan R."/>
            <person name="Soriano D."/>
            <person name="Stewart S."/>
            <person name="VanMol K."/>
            <person name="Walker R."/>
            <person name="Walters P."/>
            <person name="Elshahed M.S."/>
            <person name="Youssef N.H."/>
        </authorList>
    </citation>
    <scope>NUCLEOTIDE SEQUENCE</scope>
    <source>
        <strain evidence="2">Zod_Metabat.24</strain>
    </source>
</reference>
<keyword evidence="2" id="KW-0378">Hydrolase</keyword>
<dbReference type="AlphaFoldDB" id="A0A9D8KGY9"/>
<accession>A0A9D8KGY9</accession>
<dbReference type="EMBL" id="JAFGIX010000072">
    <property type="protein sequence ID" value="MBN1574298.1"/>
    <property type="molecule type" value="Genomic_DNA"/>
</dbReference>
<keyword evidence="1" id="KW-0175">Coiled coil</keyword>
<sequence length="278" mass="32474">MKTIESKLPFNYKTIRVTRSRINKGLLAIPVSLIESFPKTTKKICVTFGDDTKAVSKNFTPYASSTRESRIGGMRDFYDDFNIKDGEELVIQFLEGDNYRIFTEKQFEKRITKIEEELDKSKNELEADSKLHQISIIANCGLEEALFSEFYRLSKREINKRIYKPRVSRAKKIVPASMRKLLSAIYDGKCQISGFGFLMKNGKPYFEIHHIKPEFGDHLKNLLIVSPNVHAQFTYTNLEESFDEQGWLRRVKFNDDEFVVNQIIDKIPTKFEKEVHYE</sequence>
<proteinExistence type="predicted"/>
<evidence type="ECO:0000313" key="2">
    <source>
        <dbReference type="EMBL" id="MBN1574298.1"/>
    </source>
</evidence>
<evidence type="ECO:0000256" key="1">
    <source>
        <dbReference type="SAM" id="Coils"/>
    </source>
</evidence>
<dbReference type="GO" id="GO:0004519">
    <property type="term" value="F:endonuclease activity"/>
    <property type="evidence" value="ECO:0007669"/>
    <property type="project" value="UniProtKB-KW"/>
</dbReference>
<keyword evidence="2" id="KW-0540">Nuclease</keyword>
<feature type="coiled-coil region" evidence="1">
    <location>
        <begin position="104"/>
        <end position="131"/>
    </location>
</feature>